<dbReference type="CDD" id="cd01081">
    <property type="entry name" value="Aldose_epim"/>
    <property type="match status" value="1"/>
</dbReference>
<dbReference type="SUPFAM" id="SSF74650">
    <property type="entry name" value="Galactose mutarotase-like"/>
    <property type="match status" value="1"/>
</dbReference>
<dbReference type="GO" id="GO:0030246">
    <property type="term" value="F:carbohydrate binding"/>
    <property type="evidence" value="ECO:0007669"/>
    <property type="project" value="InterPro"/>
</dbReference>
<dbReference type="GO" id="GO:0004034">
    <property type="term" value="F:aldose 1-epimerase activity"/>
    <property type="evidence" value="ECO:0007669"/>
    <property type="project" value="UniProtKB-EC"/>
</dbReference>
<name>A0A517XQX6_9BACT</name>
<dbReference type="RefSeq" id="WP_202920779.1">
    <property type="nucleotide sequence ID" value="NZ_CP036273.1"/>
</dbReference>
<reference evidence="1 2" key="1">
    <citation type="submission" date="2019-02" db="EMBL/GenBank/DDBJ databases">
        <title>Deep-cultivation of Planctomycetes and their phenomic and genomic characterization uncovers novel biology.</title>
        <authorList>
            <person name="Wiegand S."/>
            <person name="Jogler M."/>
            <person name="Boedeker C."/>
            <person name="Pinto D."/>
            <person name="Vollmers J."/>
            <person name="Rivas-Marin E."/>
            <person name="Kohn T."/>
            <person name="Peeters S.H."/>
            <person name="Heuer A."/>
            <person name="Rast P."/>
            <person name="Oberbeckmann S."/>
            <person name="Bunk B."/>
            <person name="Jeske O."/>
            <person name="Meyerdierks A."/>
            <person name="Storesund J.E."/>
            <person name="Kallscheuer N."/>
            <person name="Luecker S."/>
            <person name="Lage O.M."/>
            <person name="Pohl T."/>
            <person name="Merkel B.J."/>
            <person name="Hornburger P."/>
            <person name="Mueller R.-W."/>
            <person name="Bruemmer F."/>
            <person name="Labrenz M."/>
            <person name="Spormann A.M."/>
            <person name="Op den Camp H."/>
            <person name="Overmann J."/>
            <person name="Amann R."/>
            <person name="Jetten M.S.M."/>
            <person name="Mascher T."/>
            <person name="Medema M.H."/>
            <person name="Devos D.P."/>
            <person name="Kaster A.-K."/>
            <person name="Ovreas L."/>
            <person name="Rohde M."/>
            <person name="Galperin M.Y."/>
            <person name="Jogler C."/>
        </authorList>
    </citation>
    <scope>NUCLEOTIDE SEQUENCE [LARGE SCALE GENOMIC DNA]</scope>
    <source>
        <strain evidence="1 2">ETA_A1</strain>
    </source>
</reference>
<dbReference type="InterPro" id="IPR011013">
    <property type="entry name" value="Gal_mutarotase_sf_dom"/>
</dbReference>
<protein>
    <submittedName>
        <fullName evidence="1">Aldose 1-epimerase</fullName>
        <ecNumber evidence="1">5.1.3.3</ecNumber>
    </submittedName>
</protein>
<dbReference type="KEGG" id="uli:ETAA1_18640"/>
<dbReference type="Proteomes" id="UP000319576">
    <property type="component" value="Chromosome"/>
</dbReference>
<dbReference type="EMBL" id="CP036273">
    <property type="protein sequence ID" value="QDU19925.1"/>
    <property type="molecule type" value="Genomic_DNA"/>
</dbReference>
<sequence length="336" mass="36553">MGFVVNTFEGRAGDRAGTVYELTDGTVRAEVWPQWGFNCVRWQVRQPDGSWAGVFFTAPDWETNPVPTRSGHPVLFPFPGRLRDGRLPGSSVQLPLNDSTKQHAIHGFTPRTPWRVLCQGATADFATVSGGFRLADDLPAAVGQWPGDFDLTLTYALYRDCLRVDAVVENRGTEVLPFGIGYHPYFRLPGVADADVGGHVLTAHVSQVWAADAANLPTGERTPVPPELDFHVPRPVGATALDHVLTGVTAEPSNGLIELATLTHPSASGRLRVLADPAFRELVLFTPAHRQAVAIEPYTCSADASNLQARGIDSGWLTLEPGARWDAAVEYRWEVN</sequence>
<evidence type="ECO:0000313" key="2">
    <source>
        <dbReference type="Proteomes" id="UP000319576"/>
    </source>
</evidence>
<organism evidence="1 2">
    <name type="scientific">Urbifossiella limnaea</name>
    <dbReference type="NCBI Taxonomy" id="2528023"/>
    <lineage>
        <taxon>Bacteria</taxon>
        <taxon>Pseudomonadati</taxon>
        <taxon>Planctomycetota</taxon>
        <taxon>Planctomycetia</taxon>
        <taxon>Gemmatales</taxon>
        <taxon>Gemmataceae</taxon>
        <taxon>Urbifossiella</taxon>
    </lineage>
</organism>
<dbReference type="InterPro" id="IPR014718">
    <property type="entry name" value="GH-type_carb-bd"/>
</dbReference>
<dbReference type="Gene3D" id="2.70.98.10">
    <property type="match status" value="1"/>
</dbReference>
<gene>
    <name evidence="1" type="primary">galM</name>
    <name evidence="1" type="ORF">ETAA1_18640</name>
</gene>
<proteinExistence type="predicted"/>
<evidence type="ECO:0000313" key="1">
    <source>
        <dbReference type="EMBL" id="QDU19925.1"/>
    </source>
</evidence>
<dbReference type="Pfam" id="PF01263">
    <property type="entry name" value="Aldose_epim"/>
    <property type="match status" value="1"/>
</dbReference>
<dbReference type="AlphaFoldDB" id="A0A517XQX6"/>
<dbReference type="GO" id="GO:0005975">
    <property type="term" value="P:carbohydrate metabolic process"/>
    <property type="evidence" value="ECO:0007669"/>
    <property type="project" value="InterPro"/>
</dbReference>
<dbReference type="InterPro" id="IPR008183">
    <property type="entry name" value="Aldose_1/G6P_1-epimerase"/>
</dbReference>
<accession>A0A517XQX6</accession>
<keyword evidence="2" id="KW-1185">Reference proteome</keyword>
<keyword evidence="1" id="KW-0413">Isomerase</keyword>
<dbReference type="EC" id="5.1.3.3" evidence="1"/>